<dbReference type="GO" id="GO:0006633">
    <property type="term" value="P:fatty acid biosynthetic process"/>
    <property type="evidence" value="ECO:0007669"/>
    <property type="project" value="UniProtKB-UniPathway"/>
</dbReference>
<dbReference type="GO" id="GO:0031177">
    <property type="term" value="F:phosphopantetheine binding"/>
    <property type="evidence" value="ECO:0007669"/>
    <property type="project" value="InterPro"/>
</dbReference>
<dbReference type="InterPro" id="IPR045851">
    <property type="entry name" value="AMP-bd_C_sf"/>
</dbReference>
<dbReference type="InterPro" id="IPR042099">
    <property type="entry name" value="ANL_N_sf"/>
</dbReference>
<dbReference type="FunFam" id="3.40.47.10:FF:000019">
    <property type="entry name" value="Polyketide synthase type I"/>
    <property type="match status" value="1"/>
</dbReference>
<evidence type="ECO:0000256" key="10">
    <source>
        <dbReference type="ARBA" id="ARBA00023098"/>
    </source>
</evidence>
<dbReference type="Gene3D" id="3.40.47.10">
    <property type="match status" value="1"/>
</dbReference>
<comment type="cofactor">
    <cofactor evidence="1">
        <name>pantetheine 4'-phosphate</name>
        <dbReference type="ChEBI" id="CHEBI:47942"/>
    </cofactor>
</comment>
<dbReference type="Pfam" id="PF00501">
    <property type="entry name" value="AMP-binding"/>
    <property type="match status" value="2"/>
</dbReference>
<dbReference type="SUPFAM" id="SSF52151">
    <property type="entry name" value="FabD/lysophospholipase-like"/>
    <property type="match status" value="1"/>
</dbReference>
<feature type="compositionally biased region" description="Polar residues" evidence="14">
    <location>
        <begin position="627"/>
        <end position="637"/>
    </location>
</feature>
<feature type="domain" description="Carrier" evidence="16">
    <location>
        <begin position="2439"/>
        <end position="2516"/>
    </location>
</feature>
<dbReference type="Pfam" id="PF00698">
    <property type="entry name" value="Acyl_transf_1"/>
    <property type="match status" value="1"/>
</dbReference>
<dbReference type="InterPro" id="IPR020841">
    <property type="entry name" value="PKS_Beta-ketoAc_synthase_dom"/>
</dbReference>
<dbReference type="Gene3D" id="1.10.1200.10">
    <property type="entry name" value="ACP-like"/>
    <property type="match status" value="3"/>
</dbReference>
<keyword evidence="9" id="KW-0276">Fatty acid metabolism</keyword>
<keyword evidence="5" id="KW-0596">Phosphopantetheine</keyword>
<dbReference type="EMBL" id="CP000155">
    <property type="protein sequence ID" value="ABC29737.1"/>
    <property type="molecule type" value="Genomic_DNA"/>
</dbReference>
<comment type="pathway">
    <text evidence="2">Lipid metabolism; fatty acid biosynthesis.</text>
</comment>
<dbReference type="Gene3D" id="3.30.300.30">
    <property type="match status" value="2"/>
</dbReference>
<dbReference type="GO" id="GO:0071770">
    <property type="term" value="P:DIM/DIP cell wall layer assembly"/>
    <property type="evidence" value="ECO:0007669"/>
    <property type="project" value="TreeGrafter"/>
</dbReference>
<dbReference type="Pfam" id="PF00109">
    <property type="entry name" value="ketoacyl-synt"/>
    <property type="match status" value="1"/>
</dbReference>
<dbReference type="eggNOG" id="COG0318">
    <property type="taxonomic scope" value="Bacteria"/>
</dbReference>
<protein>
    <submittedName>
        <fullName evidence="19">Polyketide synthase modules and related protein</fullName>
    </submittedName>
</protein>
<dbReference type="SMART" id="SM00823">
    <property type="entry name" value="PKS_PP"/>
    <property type="match status" value="3"/>
</dbReference>
<dbReference type="Gene3D" id="3.40.50.12780">
    <property type="entry name" value="N-terminal domain of ligase-like"/>
    <property type="match status" value="1"/>
</dbReference>
<dbReference type="InterPro" id="IPR009081">
    <property type="entry name" value="PP-bd_ACP"/>
</dbReference>
<gene>
    <name evidence="19" type="ordered locus">HCH_02966</name>
</gene>
<dbReference type="InterPro" id="IPR014031">
    <property type="entry name" value="Ketoacyl_synth_C"/>
</dbReference>
<dbReference type="Gene3D" id="3.10.129.110">
    <property type="entry name" value="Polyketide synthase dehydratase"/>
    <property type="match status" value="1"/>
</dbReference>
<dbReference type="Gene3D" id="3.40.50.980">
    <property type="match status" value="2"/>
</dbReference>
<dbReference type="SUPFAM" id="SSF47336">
    <property type="entry name" value="ACP-like"/>
    <property type="match status" value="3"/>
</dbReference>
<dbReference type="InterPro" id="IPR032821">
    <property type="entry name" value="PKS_assoc"/>
</dbReference>
<dbReference type="SUPFAM" id="SSF52777">
    <property type="entry name" value="CoA-dependent acyltransferases"/>
    <property type="match status" value="2"/>
</dbReference>
<dbReference type="InterPro" id="IPR020807">
    <property type="entry name" value="PKS_DH"/>
</dbReference>
<comment type="similarity">
    <text evidence="3">Belongs to the ATP-dependent AMP-binding enzyme family.</text>
</comment>
<dbReference type="InterPro" id="IPR036291">
    <property type="entry name" value="NAD(P)-bd_dom_sf"/>
</dbReference>
<dbReference type="CDD" id="cd05930">
    <property type="entry name" value="A_NRPS"/>
    <property type="match status" value="1"/>
</dbReference>
<dbReference type="InterPro" id="IPR014043">
    <property type="entry name" value="Acyl_transferase_dom"/>
</dbReference>
<dbReference type="PROSITE" id="PS52019">
    <property type="entry name" value="PKS_MFAS_DH"/>
    <property type="match status" value="1"/>
</dbReference>
<dbReference type="Pfam" id="PF21089">
    <property type="entry name" value="PKS_DH_N"/>
    <property type="match status" value="1"/>
</dbReference>
<evidence type="ECO:0000256" key="11">
    <source>
        <dbReference type="ARBA" id="ARBA00029443"/>
    </source>
</evidence>
<evidence type="ECO:0000313" key="19">
    <source>
        <dbReference type="EMBL" id="ABC29737.1"/>
    </source>
</evidence>
<feature type="active site" description="Proton donor; for dehydratase activity" evidence="13">
    <location>
        <position position="1862"/>
    </location>
</feature>
<dbReference type="SMART" id="SM00827">
    <property type="entry name" value="PKS_AT"/>
    <property type="match status" value="1"/>
</dbReference>
<dbReference type="InterPro" id="IPR042104">
    <property type="entry name" value="PKS_dehydratase_sf"/>
</dbReference>
<keyword evidence="15" id="KW-0812">Transmembrane</keyword>
<dbReference type="Gene3D" id="3.40.366.10">
    <property type="entry name" value="Malonyl-Coenzyme A Acyl Carrier Protein, domain 2"/>
    <property type="match status" value="1"/>
</dbReference>
<dbReference type="NCBIfam" id="TIGR01733">
    <property type="entry name" value="AA-adenyl-dom"/>
    <property type="match status" value="1"/>
</dbReference>
<dbReference type="CDD" id="cd00833">
    <property type="entry name" value="PKS"/>
    <property type="match status" value="1"/>
</dbReference>
<feature type="domain" description="Carrier" evidence="16">
    <location>
        <begin position="644"/>
        <end position="721"/>
    </location>
</feature>
<comment type="similarity">
    <text evidence="4">Belongs to the short-chain dehydrogenases/reductases (SDR) family.</text>
</comment>
<dbReference type="PANTHER" id="PTHR43775">
    <property type="entry name" value="FATTY ACID SYNTHASE"/>
    <property type="match status" value="1"/>
</dbReference>
<dbReference type="Gene3D" id="3.30.559.10">
    <property type="entry name" value="Chloramphenicol acetyltransferase-like domain"/>
    <property type="match status" value="1"/>
</dbReference>
<dbReference type="Pfam" id="PF13193">
    <property type="entry name" value="AMP-binding_C"/>
    <property type="match status" value="1"/>
</dbReference>
<dbReference type="InterPro" id="IPR049900">
    <property type="entry name" value="PKS_mFAS_DH"/>
</dbReference>
<dbReference type="InterPro" id="IPR013968">
    <property type="entry name" value="PKS_KR"/>
</dbReference>
<evidence type="ECO:0000256" key="8">
    <source>
        <dbReference type="ARBA" id="ARBA00022737"/>
    </source>
</evidence>
<dbReference type="GO" id="GO:0004312">
    <property type="term" value="F:fatty acid synthase activity"/>
    <property type="evidence" value="ECO:0007669"/>
    <property type="project" value="TreeGrafter"/>
</dbReference>
<dbReference type="PROSITE" id="PS50075">
    <property type="entry name" value="CARRIER"/>
    <property type="match status" value="3"/>
</dbReference>
<dbReference type="SMART" id="SM00825">
    <property type="entry name" value="PKS_KS"/>
    <property type="match status" value="1"/>
</dbReference>
<dbReference type="InterPro" id="IPR023213">
    <property type="entry name" value="CAT-like_dom_sf"/>
</dbReference>
<dbReference type="InterPro" id="IPR001242">
    <property type="entry name" value="Condensation_dom"/>
</dbReference>
<dbReference type="SMART" id="SM01294">
    <property type="entry name" value="PKS_PP_betabranch"/>
    <property type="match status" value="1"/>
</dbReference>
<keyword evidence="10" id="KW-0443">Lipid metabolism</keyword>
<keyword evidence="7" id="KW-0808">Transferase</keyword>
<dbReference type="InterPro" id="IPR020806">
    <property type="entry name" value="PKS_PP-bd"/>
</dbReference>
<dbReference type="InterPro" id="IPR057326">
    <property type="entry name" value="KR_dom"/>
</dbReference>
<dbReference type="KEGG" id="hch:HCH_02966"/>
<dbReference type="STRING" id="349521.HCH_02966"/>
<dbReference type="Proteomes" id="UP000000238">
    <property type="component" value="Chromosome"/>
</dbReference>
<dbReference type="Gene3D" id="3.30.559.30">
    <property type="entry name" value="Nonribosomal peptide synthetase, condensation domain"/>
    <property type="match status" value="1"/>
</dbReference>
<reference evidence="19 20" key="1">
    <citation type="journal article" date="2005" name="Nucleic Acids Res.">
        <title>Genomic blueprint of Hahella chejuensis, a marine microbe producing an algicidal agent.</title>
        <authorList>
            <person name="Jeong H."/>
            <person name="Yim J.H."/>
            <person name="Lee C."/>
            <person name="Choi S.-H."/>
            <person name="Park Y.K."/>
            <person name="Yoon S.H."/>
            <person name="Hur C.-G."/>
            <person name="Kang H.-Y."/>
            <person name="Kim D."/>
            <person name="Lee H.H."/>
            <person name="Park K.H."/>
            <person name="Park S.-H."/>
            <person name="Park H.-S."/>
            <person name="Lee H.K."/>
            <person name="Oh T.K."/>
            <person name="Kim J.F."/>
        </authorList>
    </citation>
    <scope>NUCLEOTIDE SEQUENCE [LARGE SCALE GENOMIC DNA]</scope>
    <source>
        <strain evidence="19 20">KCTC 2396</strain>
    </source>
</reference>
<dbReference type="Pfam" id="PF00550">
    <property type="entry name" value="PP-binding"/>
    <property type="match status" value="3"/>
</dbReference>
<name>Q2SHY7_HAHCH</name>
<dbReference type="Pfam" id="PF08659">
    <property type="entry name" value="KR"/>
    <property type="match status" value="1"/>
</dbReference>
<evidence type="ECO:0000256" key="1">
    <source>
        <dbReference type="ARBA" id="ARBA00001957"/>
    </source>
</evidence>
<evidence type="ECO:0000256" key="2">
    <source>
        <dbReference type="ARBA" id="ARBA00005194"/>
    </source>
</evidence>
<dbReference type="Pfam" id="PF23024">
    <property type="entry name" value="AMP-dom_DIP2-like"/>
    <property type="match status" value="1"/>
</dbReference>
<dbReference type="PROSITE" id="PS00606">
    <property type="entry name" value="KS3_1"/>
    <property type="match status" value="1"/>
</dbReference>
<dbReference type="SUPFAM" id="SSF56801">
    <property type="entry name" value="Acetyl-CoA synthetase-like"/>
    <property type="match status" value="2"/>
</dbReference>
<evidence type="ECO:0000259" key="16">
    <source>
        <dbReference type="PROSITE" id="PS50075"/>
    </source>
</evidence>
<dbReference type="eggNOG" id="COG3321">
    <property type="taxonomic scope" value="Bacteria"/>
</dbReference>
<evidence type="ECO:0000256" key="7">
    <source>
        <dbReference type="ARBA" id="ARBA00022679"/>
    </source>
</evidence>
<evidence type="ECO:0000256" key="6">
    <source>
        <dbReference type="ARBA" id="ARBA00022553"/>
    </source>
</evidence>
<dbReference type="HOGENOM" id="CLU_224559_0_0_6"/>
<dbReference type="InterPro" id="IPR049552">
    <property type="entry name" value="PKS_DH_N"/>
</dbReference>
<feature type="region of interest" description="N-terminal hotdog fold" evidence="13">
    <location>
        <begin position="1655"/>
        <end position="1783"/>
    </location>
</feature>
<proteinExistence type="inferred from homology"/>
<dbReference type="InterPro" id="IPR040097">
    <property type="entry name" value="FAAL/FAAC"/>
</dbReference>
<evidence type="ECO:0000256" key="9">
    <source>
        <dbReference type="ARBA" id="ARBA00022832"/>
    </source>
</evidence>
<evidence type="ECO:0000259" key="17">
    <source>
        <dbReference type="PROSITE" id="PS52004"/>
    </source>
</evidence>
<keyword evidence="15" id="KW-1133">Transmembrane helix</keyword>
<dbReference type="SUPFAM" id="SSF53901">
    <property type="entry name" value="Thiolase-like"/>
    <property type="match status" value="1"/>
</dbReference>
<evidence type="ECO:0000256" key="3">
    <source>
        <dbReference type="ARBA" id="ARBA00006432"/>
    </source>
</evidence>
<feature type="domain" description="PKS/mFAS DH" evidence="18">
    <location>
        <begin position="1655"/>
        <end position="1946"/>
    </location>
</feature>
<keyword evidence="15" id="KW-0472">Membrane</keyword>
<evidence type="ECO:0000256" key="13">
    <source>
        <dbReference type="PROSITE-ProRule" id="PRU01363"/>
    </source>
</evidence>
<keyword evidence="20" id="KW-1185">Reference proteome</keyword>
<evidence type="ECO:0000256" key="15">
    <source>
        <dbReference type="SAM" id="Phobius"/>
    </source>
</evidence>
<sequence length="3637" mass="395745">MRHASFKNNKLRHRNMVTDTTRRVTDATRRPFFADIRCALQSHAITRGDADAFVFLTEDREARFPLTYAELDRQARRVAALLRGHAQPGDRALLLFHPGLEFLAAFFGCMYAGVTAIPMHPPKKNRSAERLDSILDDADARVILANDSVVAAIADADAGDKRLREAVWLTVDAILLNGTDSARASDKDSAPAFLHGDDLAFLQYTSGSTSAPKGVMVSHRNLILNLDELHRCFGHDDDSILVSWLPHFHDLGLIYAILTPLYAGSICYLMAPATFIRNPMRWLQAISDCRATHSAAPNFAYQLCIDKISADQKRTLDLSCWRAACNAAEPVRYETLRGFAAAFSDCGFSYDALSPSYGLAEATVKVSITPISEPPTVLHVEREALSQGKVRVVAADAPGSTPLVGSGRVDMDTKSLIVDAETQTPCLPDEIGEIWVRGPSVASGYWARPEATADTFDAHLANPQGRYPGPYLRTGDLGFIHGAQLFITGRRKDLLIIDGVNYYPQDIEKTVFACHPDLTADNGAAFSVDIDGEERLVIVQEVKRTAVRQLDGDAVVRAIRQAVFQEHELPVYAIALLKPLQAYKTTSGKIQRQANRKAWLEGAMQPIHQWRSGARDDATAQAATQAPIQNPSQTTTPPLAAESRSAQDIADWLTQQLATITALPAADIDPGADFASFGLASRHVVALSGELERYAGEPAPPTLFYQHPNIARLATFIAALASGSPTAKDNGGAYKVKRKNARLVDVEATPFESNDPIAIVGMGCRFPGADSPQALWRLLDEGVDAIRETPPERWNSEAYYHQEAGVDGRMNTRWGGFLDNIDQFDPQFFGIAPREAETMDPQQRLLLEVCWEALEDAGIAVSSLAGSDASVFMGVCNTEFQRISYADRNAIRMHTGTGAAASVASGRISYLWDLRGPAMTIDTACSSSLVAVHQACESLRRNESSLALAGGVNLILLPEGSISLSQGRMMSPTGRCKTFDAEADGYVRGEGCGVVVLKRLADARRDGDEIYALIRGSSVNQDGHSNGLTAPNGQAQQDVIRSALFKAEVQPWRIRYVEAHGTGTALGDPIEVNSLRDVLEENRDANHPCSIGSIKTNIGHLEAAAGVAGLIKTALALKHRVIPGSLHLRHRNPLIDIDERVFHLPQRSEPWNGELLAGVSSFGFSGSNAHVVLQGMADAPAESASDVAAATAPQPGDAPYRLLTLSAADAQALQALARRHSQHLTTLHANAELANSVGWADYCHTLNTSREALPYRLTLSAQSAQDAAETLKTFQGQETPNLSLGVARQGPVVVFLFSGQGAQYPGMMQRLYETEPVVRATLDRCEAVAAPLLGQSLLTLMFNPDPDSGIHQTRFTQPALFACEAALARLWMSWGVQPQLALGHSVGEYAAAHAAGLFSLEQGMKLVLRRGELMQSLPAGEMLAVFAPRDKVEVLLQDAGAALAVAADNGPDLTVISGRGEAMAQIRPLLSRQDIRFQPVQVSHAFHSPMMAPILPDLRKVTESTPLGQLQFPLISNVTGDFIEAEDYEHDYWLRHTMNAVEFRKSMLTAADRHVDLFVEIGPGASLCGMGKRCLPDSKAAWIHSIRYGEDEHASVLNALGRVYCHGGAPDWRALPGRRRLRDAALPSYPFQRHRYWPQNYQEPQASADRVADGHPLLGRSTALAEPAGALYDQHLDAGAHAYLAGHKVSGAVVFPGAAYIDMALSAAARHWPDAGARCRNMQFHAPLVVDELDHWRLQTQFIQSGANAAQIKIFARRDGLNESEAPWRLHASCEVSRQDAAADQAEQYPLPTETALAQYENSLSGEQFYAQWRQRGNDWSGQFQGIQRIWSSQQEAWALIQAPEETAAQLDAYRTHPGVLDACAQTLAALGGDEKGAFVGHSVQSLRFLRNFSKYSYWVRARLTPQTAQSDHLLSGSLSIFDNHGELLAEVEGLRFSFLDAAAAGQPPTAEQGFPFEQVWERTEIAPEASLRESLQKDSETDAVFSNRSAQLTLRRYGSALLCIAPDAPEDSAEPDELLDNLVEQLEAILDALAAAQEDDEDAPRLWLLTRRACSAEEADAAVCPYAAALWGFARALAVEKANYWGGMVDLDLQATDGEQQPLLDAILRQNHGADAQFAIRHGAIHRATLSRTRLTASASQTFSLRADASYLITGGLGDLGLRWARWLAQQGARRLVLMGRSGLPPRSEWAPLSSDSRDGRRVAALREIEALGAHVTIAAIDLSDSAACVHWLRQYQQQQPAIRGVLHAAGVAHAMAAETLDRETLRAEIAAKVCGGETLRRCFPVGSLDFLLLFSSTSAALPSPRLAAYAAANAWLDGLAAQRRALGEPAVSVQWGPFRDIGLMARAQRDNNAAIASLTPDPGAGLSPDACVALTPALLAANQAVIGVTPEDPNLAAYADGSLYLQGLKPVHTNAPASSASEENPASPDWLDQPLEQRQAALLRWLTAQAAAVLRLNPDNIDPAAPLTQYGLDSLMAVELRNRIEKNLSASVSIVDILKSNGLGELAASVAEKLTAQNAENGASVTTDALPAPLDCGAPWELSYNQQAQWFLHQLDPGSPAYHVSFAARLRDGFAGEQDHAFLQAALNQIARRHPALRTAIQVDSKPRQQARDDIAIPLQVVNAHDLDANALYREVRRAYQAPFELSRAPLLRACAFVTAQDSVLLLTAHHAVCDGWSLWVILDELKALYEARRAGLAPEQAALPALSHSQVDFVRWQNAMLDTERGEELWHYWRDALADADFELNLPADISRSGAVQKAVGESVHFQLSPQLDGALRALAKQRGTTLFSLMLAAYQLLLHRLCGQQRIIVATPVHGRSRPEFQALVGDFVNLAPVSSRFDPELSLDAYLRNQQHTLLDALAHGDYPLPLLVERLGLQRNGRGQSLVKTTFIMQKPQTDNATLDLFLAADDNLRVSWGDLQLSPYPMPQQEGQFELSLEIADSANGLQGFLKYDARRWRRASIERLVRRYRHVLSALSAGEQLARPLVNLPWYDQDERRQVEQNASQNAPDAARINAPDLVRAFLDMVQAHPERIAVADNARRLSYAELNRRANGVAACLREQGTPAGAAVGLCVSRNVNLIVGLLGILKSGCGYLPLDPTHPPARLSAQLQDACVAALVTDRAIMPTLAALEGLGAAQWVCVEDVTATAEEPEVAIGPDSLAYLIYTSGSTGAPKGTLVEHRSVLNLANALWDQVYHRYDQPIAVALCANTVFDASVQQIFAALLLGHQLVIVDADSRRDPARLSALLAAEQVRVADCTPSLLSMLTGADQAGQLTPDWLLVGGEALSMELVNAFYRANDCATLINVYGPTECCVDVSACVLTRDALPETATAPLGRPLRGARLYVLDPWGQPSPAGAVGEIVIAGDCVSRGYLQRPELEAEKFVDLPPLNESRAYRTGDLGCWLDDRQLHYLGRRDAQVKIRGYRVELGDIESQLSAHDAIAECAVALFPQRQQLAAYVVYRQDADPPPTVQDLQNHLRSRLPEYMVPAYILTLPRLPVNASGKLDRRALPEPEGVAAMDGGAPVSDVERRVADIWRHCLNLSRVGRDDNFFDIGGHSLLLAQVQRQLSDAFGRPVAMVDLFANPTIAATARLLSAAPDDDGLSQSPRRKNNRLAGRRNAREAQRSLRSNEQL</sequence>
<evidence type="ECO:0000256" key="5">
    <source>
        <dbReference type="ARBA" id="ARBA00022450"/>
    </source>
</evidence>
<dbReference type="InterPro" id="IPR016035">
    <property type="entry name" value="Acyl_Trfase/lysoPLipase"/>
</dbReference>
<dbReference type="InterPro" id="IPR025110">
    <property type="entry name" value="AMP-bd_C"/>
</dbReference>
<accession>Q2SHY7</accession>
<dbReference type="PROSITE" id="PS52004">
    <property type="entry name" value="KS3_2"/>
    <property type="match status" value="1"/>
</dbReference>
<feature type="transmembrane region" description="Helical" evidence="15">
    <location>
        <begin position="92"/>
        <end position="114"/>
    </location>
</feature>
<dbReference type="Pfam" id="PF00668">
    <property type="entry name" value="Condensation"/>
    <property type="match status" value="1"/>
</dbReference>
<dbReference type="InterPro" id="IPR050091">
    <property type="entry name" value="PKS_NRPS_Biosynth_Enz"/>
</dbReference>
<dbReference type="GO" id="GO:0004315">
    <property type="term" value="F:3-oxoacyl-[acyl-carrier-protein] synthase activity"/>
    <property type="evidence" value="ECO:0007669"/>
    <property type="project" value="InterPro"/>
</dbReference>
<dbReference type="InterPro" id="IPR049551">
    <property type="entry name" value="PKS_DH_C"/>
</dbReference>
<feature type="compositionally biased region" description="Basic residues" evidence="14">
    <location>
        <begin position="3611"/>
        <end position="3622"/>
    </location>
</feature>
<dbReference type="Gene3D" id="3.30.70.3290">
    <property type="match status" value="1"/>
</dbReference>
<dbReference type="InterPro" id="IPR020845">
    <property type="entry name" value="AMP-binding_CS"/>
</dbReference>
<feature type="region of interest" description="Disordered" evidence="14">
    <location>
        <begin position="612"/>
        <end position="643"/>
    </location>
</feature>
<dbReference type="PROSITE" id="PS00455">
    <property type="entry name" value="AMP_BINDING"/>
    <property type="match status" value="2"/>
</dbReference>
<dbReference type="InterPro" id="IPR001227">
    <property type="entry name" value="Ac_transferase_dom_sf"/>
</dbReference>
<dbReference type="FunFam" id="3.40.50.12780:FF:000013">
    <property type="entry name" value="Long-chain-fatty-acid--AMP ligase FadD32"/>
    <property type="match status" value="1"/>
</dbReference>
<dbReference type="SUPFAM" id="SSF51735">
    <property type="entry name" value="NAD(P)-binding Rossmann-fold domains"/>
    <property type="match status" value="2"/>
</dbReference>
<dbReference type="Pfam" id="PF02801">
    <property type="entry name" value="Ketoacyl-synt_C"/>
    <property type="match status" value="1"/>
</dbReference>
<keyword evidence="8" id="KW-0677">Repeat</keyword>
<dbReference type="CDD" id="cd05931">
    <property type="entry name" value="FAAL"/>
    <property type="match status" value="1"/>
</dbReference>
<feature type="region of interest" description="Disordered" evidence="14">
    <location>
        <begin position="3601"/>
        <end position="3637"/>
    </location>
</feature>
<evidence type="ECO:0000256" key="12">
    <source>
        <dbReference type="ARBA" id="ARBA00054155"/>
    </source>
</evidence>
<dbReference type="InterPro" id="IPR018201">
    <property type="entry name" value="Ketoacyl_synth_AS"/>
</dbReference>
<dbReference type="InterPro" id="IPR000873">
    <property type="entry name" value="AMP-dep_synth/lig_dom"/>
</dbReference>
<dbReference type="GO" id="GO:0005886">
    <property type="term" value="C:plasma membrane"/>
    <property type="evidence" value="ECO:0007669"/>
    <property type="project" value="TreeGrafter"/>
</dbReference>
<dbReference type="Gene3D" id="2.30.38.10">
    <property type="entry name" value="Luciferase, Domain 3"/>
    <property type="match status" value="1"/>
</dbReference>
<dbReference type="eggNOG" id="COG1020">
    <property type="taxonomic scope" value="Bacteria"/>
</dbReference>
<dbReference type="UniPathway" id="UPA00094"/>
<dbReference type="Pfam" id="PF16197">
    <property type="entry name" value="KAsynt_C_assoc"/>
    <property type="match status" value="1"/>
</dbReference>
<feature type="domain" description="Carrier" evidence="16">
    <location>
        <begin position="3527"/>
        <end position="3602"/>
    </location>
</feature>
<dbReference type="CDD" id="cd19531">
    <property type="entry name" value="LCL_NRPS-like"/>
    <property type="match status" value="1"/>
</dbReference>
<feature type="domain" description="Ketosynthase family 3 (KS3)" evidence="17">
    <location>
        <begin position="754"/>
        <end position="1175"/>
    </location>
</feature>
<comment type="similarity">
    <text evidence="11">In the C-terminal section; belongs to the NRP synthetase family.</text>
</comment>
<dbReference type="Gene3D" id="3.40.50.720">
    <property type="entry name" value="NAD(P)-binding Rossmann-like Domain"/>
    <property type="match status" value="1"/>
</dbReference>
<organism evidence="19 20">
    <name type="scientific">Hahella chejuensis (strain KCTC 2396)</name>
    <dbReference type="NCBI Taxonomy" id="349521"/>
    <lineage>
        <taxon>Bacteria</taxon>
        <taxon>Pseudomonadati</taxon>
        <taxon>Pseudomonadota</taxon>
        <taxon>Gammaproteobacteria</taxon>
        <taxon>Oceanospirillales</taxon>
        <taxon>Hahellaceae</taxon>
        <taxon>Hahella</taxon>
    </lineage>
</organism>
<dbReference type="Pfam" id="PF14765">
    <property type="entry name" value="PS-DH"/>
    <property type="match status" value="1"/>
</dbReference>
<feature type="region of interest" description="C-terminal hotdog fold" evidence="13">
    <location>
        <begin position="1801"/>
        <end position="1946"/>
    </location>
</feature>
<dbReference type="eggNOG" id="COG1028">
    <property type="taxonomic scope" value="Bacteria"/>
</dbReference>
<evidence type="ECO:0000256" key="14">
    <source>
        <dbReference type="SAM" id="MobiDB-lite"/>
    </source>
</evidence>
<evidence type="ECO:0000256" key="4">
    <source>
        <dbReference type="ARBA" id="ARBA00006484"/>
    </source>
</evidence>
<dbReference type="InterPro" id="IPR014030">
    <property type="entry name" value="Ketoacyl_synth_N"/>
</dbReference>
<dbReference type="InterPro" id="IPR016036">
    <property type="entry name" value="Malonyl_transacylase_ACP-bd"/>
</dbReference>
<dbReference type="PROSITE" id="PS00012">
    <property type="entry name" value="PHOSPHOPANTETHEINE"/>
    <property type="match status" value="1"/>
</dbReference>
<evidence type="ECO:0000259" key="18">
    <source>
        <dbReference type="PROSITE" id="PS52019"/>
    </source>
</evidence>
<dbReference type="SMART" id="SM00826">
    <property type="entry name" value="PKS_DH"/>
    <property type="match status" value="1"/>
</dbReference>
<keyword evidence="6" id="KW-0597">Phosphoprotein</keyword>
<comment type="function">
    <text evidence="12">Involved in production of the polyketide antibiotic thailandamide.</text>
</comment>
<feature type="active site" description="Proton acceptor; for dehydratase activity" evidence="13">
    <location>
        <position position="1687"/>
    </location>
</feature>
<dbReference type="InterPro" id="IPR010071">
    <property type="entry name" value="AA_adenyl_dom"/>
</dbReference>
<dbReference type="GO" id="GO:0005737">
    <property type="term" value="C:cytoplasm"/>
    <property type="evidence" value="ECO:0007669"/>
    <property type="project" value="TreeGrafter"/>
</dbReference>
<dbReference type="PANTHER" id="PTHR43775:SF37">
    <property type="entry name" value="SI:DKEY-61P9.11"/>
    <property type="match status" value="1"/>
</dbReference>
<evidence type="ECO:0000313" key="20">
    <source>
        <dbReference type="Proteomes" id="UP000000238"/>
    </source>
</evidence>
<dbReference type="InterPro" id="IPR036736">
    <property type="entry name" value="ACP-like_sf"/>
</dbReference>
<dbReference type="SUPFAM" id="SSF55048">
    <property type="entry name" value="Probable ACP-binding domain of malonyl-CoA ACP transacylase"/>
    <property type="match status" value="1"/>
</dbReference>
<dbReference type="SMART" id="SM00822">
    <property type="entry name" value="PKS_KR"/>
    <property type="match status" value="1"/>
</dbReference>
<dbReference type="InterPro" id="IPR016039">
    <property type="entry name" value="Thiolase-like"/>
</dbReference>
<dbReference type="InterPro" id="IPR006162">
    <property type="entry name" value="Ppantetheine_attach_site"/>
</dbReference>